<dbReference type="EMBL" id="CAJJDP010000024">
    <property type="protein sequence ID" value="CAD8150869.1"/>
    <property type="molecule type" value="Genomic_DNA"/>
</dbReference>
<feature type="region of interest" description="Disordered" evidence="1">
    <location>
        <begin position="211"/>
        <end position="231"/>
    </location>
</feature>
<protein>
    <submittedName>
        <fullName evidence="2">Uncharacterized protein</fullName>
    </submittedName>
</protein>
<proteinExistence type="predicted"/>
<evidence type="ECO:0000313" key="2">
    <source>
        <dbReference type="EMBL" id="CAD8150869.1"/>
    </source>
</evidence>
<accession>A0A8S1TIW5</accession>
<organism evidence="2 3">
    <name type="scientific">Paramecium octaurelia</name>
    <dbReference type="NCBI Taxonomy" id="43137"/>
    <lineage>
        <taxon>Eukaryota</taxon>
        <taxon>Sar</taxon>
        <taxon>Alveolata</taxon>
        <taxon>Ciliophora</taxon>
        <taxon>Intramacronucleata</taxon>
        <taxon>Oligohymenophorea</taxon>
        <taxon>Peniculida</taxon>
        <taxon>Parameciidae</taxon>
        <taxon>Paramecium</taxon>
    </lineage>
</organism>
<feature type="compositionally biased region" description="Polar residues" evidence="1">
    <location>
        <begin position="211"/>
        <end position="228"/>
    </location>
</feature>
<dbReference type="AlphaFoldDB" id="A0A8S1TIW5"/>
<evidence type="ECO:0000313" key="3">
    <source>
        <dbReference type="Proteomes" id="UP000683925"/>
    </source>
</evidence>
<keyword evidence="3" id="KW-1185">Reference proteome</keyword>
<name>A0A8S1TIW5_PAROT</name>
<comment type="caution">
    <text evidence="2">The sequence shown here is derived from an EMBL/GenBank/DDBJ whole genome shotgun (WGS) entry which is preliminary data.</text>
</comment>
<sequence>MNQEFQSHQGKQQFKIQSFLQGKAIKAKKLNNSFLLQNQRTIALLHNGMLVYFSKCFKSIQLEADLIKQKPKYGVYFNNVFYSCVQISEKEVELIVKFKRSQLFNFDDKLFSFVKDPKSQDIVLWIFTIPIDVQINKQNCDPFKGCNSLNSLNNLQASHLEEKSQKSNNQMDQKEKISIEYRINTTKTKNQKRVQWLDIWTQKQIPESNIQQFNSEQTTQNSKSTQQDDQLETYEEKTDLKIKNIEIRRLSFT</sequence>
<reference evidence="2" key="1">
    <citation type="submission" date="2021-01" db="EMBL/GenBank/DDBJ databases">
        <authorList>
            <consortium name="Genoscope - CEA"/>
            <person name="William W."/>
        </authorList>
    </citation>
    <scope>NUCLEOTIDE SEQUENCE</scope>
</reference>
<evidence type="ECO:0000256" key="1">
    <source>
        <dbReference type="SAM" id="MobiDB-lite"/>
    </source>
</evidence>
<gene>
    <name evidence="2" type="ORF">POCTA_138.1.T0240177</name>
</gene>
<dbReference type="Proteomes" id="UP000683925">
    <property type="component" value="Unassembled WGS sequence"/>
</dbReference>
<dbReference type="OMA" id="EDEWEIN"/>
<dbReference type="OrthoDB" id="306722at2759"/>